<dbReference type="Pfam" id="PF03004">
    <property type="entry name" value="Transposase_24"/>
    <property type="match status" value="1"/>
</dbReference>
<dbReference type="Proteomes" id="UP000813463">
    <property type="component" value="Chromosome 3"/>
</dbReference>
<evidence type="ECO:0000313" key="2">
    <source>
        <dbReference type="RefSeq" id="XP_056695604.1"/>
    </source>
</evidence>
<reference evidence="2" key="2">
    <citation type="submission" date="2025-08" db="UniProtKB">
        <authorList>
            <consortium name="RefSeq"/>
        </authorList>
    </citation>
    <scope>IDENTIFICATION</scope>
    <source>
        <tissue evidence="2">Leaf</tissue>
    </source>
</reference>
<proteinExistence type="predicted"/>
<name>A0ABM3RJ19_SPIOL</name>
<keyword evidence="1" id="KW-1185">Reference proteome</keyword>
<accession>A0ABM3RJ19</accession>
<dbReference type="RefSeq" id="XP_056695604.1">
    <property type="nucleotide sequence ID" value="XM_056839626.1"/>
</dbReference>
<evidence type="ECO:0000313" key="1">
    <source>
        <dbReference type="Proteomes" id="UP000813463"/>
    </source>
</evidence>
<organism evidence="1 2">
    <name type="scientific">Spinacia oleracea</name>
    <name type="common">Spinach</name>
    <dbReference type="NCBI Taxonomy" id="3562"/>
    <lineage>
        <taxon>Eukaryota</taxon>
        <taxon>Viridiplantae</taxon>
        <taxon>Streptophyta</taxon>
        <taxon>Embryophyta</taxon>
        <taxon>Tracheophyta</taxon>
        <taxon>Spermatophyta</taxon>
        <taxon>Magnoliopsida</taxon>
        <taxon>eudicotyledons</taxon>
        <taxon>Gunneridae</taxon>
        <taxon>Pentapetalae</taxon>
        <taxon>Caryophyllales</taxon>
        <taxon>Chenopodiaceae</taxon>
        <taxon>Chenopodioideae</taxon>
        <taxon>Anserineae</taxon>
        <taxon>Spinacia</taxon>
    </lineage>
</organism>
<reference evidence="1" key="1">
    <citation type="journal article" date="2021" name="Nat. Commun.">
        <title>Genomic analyses provide insights into spinach domestication and the genetic basis of agronomic traits.</title>
        <authorList>
            <person name="Cai X."/>
            <person name="Sun X."/>
            <person name="Xu C."/>
            <person name="Sun H."/>
            <person name="Wang X."/>
            <person name="Ge C."/>
            <person name="Zhang Z."/>
            <person name="Wang Q."/>
            <person name="Fei Z."/>
            <person name="Jiao C."/>
            <person name="Wang Q."/>
        </authorList>
    </citation>
    <scope>NUCLEOTIDE SEQUENCE [LARGE SCALE GENOMIC DNA]</scope>
    <source>
        <strain evidence="1">cv. Varoflay</strain>
    </source>
</reference>
<dbReference type="InterPro" id="IPR004252">
    <property type="entry name" value="Probable_transposase_24"/>
</dbReference>
<gene>
    <name evidence="2" type="primary">LOC110779652</name>
</gene>
<protein>
    <submittedName>
        <fullName evidence="2">Uncharacterized protein</fullName>
    </submittedName>
</protein>
<dbReference type="GeneID" id="110779652"/>
<sequence>MPHCAGRKSFARRRAEKTFEGVEPSRAQVFIDTHKDRKTKDKKKIDEESARAVDLMKEKLAELPGGVEQSKGRIAWQGDVFDQVINKPERCGKVRGVGFGVLPSSVRDKTTINQSSHTLSIDDVSNEQVENLVEERIKVIQESHNQAMKNVLERQAGLEKKLSKLIEFLIEKASNAEETDMSEQDDGTLTWG</sequence>